<evidence type="ECO:0000313" key="3">
    <source>
        <dbReference type="EMBL" id="QRZ16178.1"/>
    </source>
</evidence>
<dbReference type="InterPro" id="IPR013785">
    <property type="entry name" value="Aldolase_TIM"/>
</dbReference>
<geneLocation type="plasmid" evidence="3 4">
    <name>p2</name>
</geneLocation>
<keyword evidence="4" id="KW-1185">Reference proteome</keyword>
<dbReference type="PIRSF" id="PIRSF001365">
    <property type="entry name" value="DHDPS"/>
    <property type="match status" value="1"/>
</dbReference>
<keyword evidence="3" id="KW-0614">Plasmid</keyword>
<dbReference type="CDD" id="cd00408">
    <property type="entry name" value="DHDPS-like"/>
    <property type="match status" value="1"/>
</dbReference>
<gene>
    <name evidence="3" type="ORF">JWJ88_20610</name>
</gene>
<proteinExistence type="inferred from homology"/>
<keyword evidence="1 2" id="KW-0456">Lyase</keyword>
<dbReference type="PRINTS" id="PR00146">
    <property type="entry name" value="DHPICSNTHASE"/>
</dbReference>
<dbReference type="SUPFAM" id="SSF51569">
    <property type="entry name" value="Aldolase"/>
    <property type="match status" value="1"/>
</dbReference>
<dbReference type="EMBL" id="CP070372">
    <property type="protein sequence ID" value="QRZ16178.1"/>
    <property type="molecule type" value="Genomic_DNA"/>
</dbReference>
<comment type="similarity">
    <text evidence="2">Belongs to the DapA family.</text>
</comment>
<dbReference type="InterPro" id="IPR002220">
    <property type="entry name" value="DapA-like"/>
</dbReference>
<name>A0ABX7JPK2_9RHOB</name>
<accession>A0ABX7JPK2</accession>
<evidence type="ECO:0000256" key="1">
    <source>
        <dbReference type="ARBA" id="ARBA00023239"/>
    </source>
</evidence>
<dbReference type="Gene3D" id="3.20.20.70">
    <property type="entry name" value="Aldolase class I"/>
    <property type="match status" value="1"/>
</dbReference>
<evidence type="ECO:0000256" key="2">
    <source>
        <dbReference type="PIRNR" id="PIRNR001365"/>
    </source>
</evidence>
<dbReference type="Proteomes" id="UP000663629">
    <property type="component" value="Plasmid p2"/>
</dbReference>
<dbReference type="SMART" id="SM01130">
    <property type="entry name" value="DHDPS"/>
    <property type="match status" value="1"/>
</dbReference>
<evidence type="ECO:0000313" key="4">
    <source>
        <dbReference type="Proteomes" id="UP000663629"/>
    </source>
</evidence>
<protein>
    <submittedName>
        <fullName evidence="3">Dihydrodipicolinate synthase family protein</fullName>
    </submittedName>
</protein>
<dbReference type="PANTHER" id="PTHR42849:SF1">
    <property type="entry name" value="N-ACETYLNEURAMINATE LYASE"/>
    <property type="match status" value="1"/>
</dbReference>
<reference evidence="3 4" key="1">
    <citation type="submission" date="2021-02" db="EMBL/GenBank/DDBJ databases">
        <title>Paracoccus methylovroum sp.nov., a new methanol and methylamine utilizing methylotrophic denitrifer.</title>
        <authorList>
            <person name="Timsy T."/>
            <person name="Behrendt U."/>
            <person name="Ulrich A."/>
            <person name="Spanner T."/>
            <person name="Foesel B.U."/>
            <person name="Horn M.A."/>
            <person name="Kolb S."/>
        </authorList>
    </citation>
    <scope>NUCLEOTIDE SEQUENCE [LARGE SCALE GENOMIC DNA]</scope>
    <source>
        <strain evidence="3 4">H4-D09</strain>
        <plasmid evidence="3 4">p2</plasmid>
    </source>
</reference>
<sequence length="300" mass="32278">MKSELKGILSAILTPFDPGNGELDEAAYARLIRSQVKAGIHGIVVSGSTGEHPSLTVSERQRIYQIAAEAVAGECDLIAHVGSNNVRDALELTRAARDQGVDQMLVVTPYFDRLKFHEVQRFLEKVVSIAGGPIIYYDTPGITGLDITEEQMVTLKRDGLVSHIKDSPANYTRTMRMLSNPDAPTVLAGSDPALLAVLAHGAPGSIIGASTFVPELCVELYQAVSVDKDLPRGLEVWDRLWPILNFMLLNGYVALAKAGSASRGLSLGEPREPITPASAELRQRFEDILGRAGVGPLALN</sequence>
<dbReference type="Pfam" id="PF00701">
    <property type="entry name" value="DHDPS"/>
    <property type="match status" value="1"/>
</dbReference>
<dbReference type="RefSeq" id="WP_205297062.1">
    <property type="nucleotide sequence ID" value="NZ_CP070372.1"/>
</dbReference>
<dbReference type="PANTHER" id="PTHR42849">
    <property type="entry name" value="N-ACETYLNEURAMINATE LYASE"/>
    <property type="match status" value="1"/>
</dbReference>
<organism evidence="3 4">
    <name type="scientific">Paracoccus methylovorus</name>
    <dbReference type="NCBI Taxonomy" id="2812658"/>
    <lineage>
        <taxon>Bacteria</taxon>
        <taxon>Pseudomonadati</taxon>
        <taxon>Pseudomonadota</taxon>
        <taxon>Alphaproteobacteria</taxon>
        <taxon>Rhodobacterales</taxon>
        <taxon>Paracoccaceae</taxon>
        <taxon>Paracoccus</taxon>
    </lineage>
</organism>